<dbReference type="Proteomes" id="UP000244934">
    <property type="component" value="Unassembled WGS sequence"/>
</dbReference>
<dbReference type="PIRSF" id="PIRSF019271">
    <property type="entry name" value="Acid_Ptase_C"/>
    <property type="match status" value="1"/>
</dbReference>
<feature type="signal peptide" evidence="2">
    <location>
        <begin position="1"/>
        <end position="27"/>
    </location>
</feature>
<proteinExistence type="predicted"/>
<dbReference type="InterPro" id="IPR006423">
    <property type="entry name" value="Lipo_e_P4"/>
</dbReference>
<evidence type="ECO:0000256" key="2">
    <source>
        <dbReference type="SAM" id="SignalP"/>
    </source>
</evidence>
<dbReference type="GO" id="GO:0009279">
    <property type="term" value="C:cell outer membrane"/>
    <property type="evidence" value="ECO:0007669"/>
    <property type="project" value="InterPro"/>
</dbReference>
<dbReference type="Pfam" id="PF03767">
    <property type="entry name" value="Acid_phosphat_B"/>
    <property type="match status" value="1"/>
</dbReference>
<accession>A0A2R8CKU2</accession>
<dbReference type="AlphaFoldDB" id="A0A2R8CKU2"/>
<protein>
    <submittedName>
        <fullName evidence="3">Lipoprotein E</fullName>
    </submittedName>
</protein>
<keyword evidence="3" id="KW-0449">Lipoprotein</keyword>
<dbReference type="SUPFAM" id="SSF56784">
    <property type="entry name" value="HAD-like"/>
    <property type="match status" value="1"/>
</dbReference>
<dbReference type="OrthoDB" id="395856at2"/>
<feature type="chain" id="PRO_5015344974" evidence="2">
    <location>
        <begin position="28"/>
        <end position="262"/>
    </location>
</feature>
<evidence type="ECO:0000256" key="1">
    <source>
        <dbReference type="ARBA" id="ARBA00022729"/>
    </source>
</evidence>
<dbReference type="SFLD" id="SFLDG01125">
    <property type="entry name" value="C1.1:_Acid_Phosphatase_Like"/>
    <property type="match status" value="1"/>
</dbReference>
<gene>
    <name evidence="3" type="primary">hel_1</name>
    <name evidence="3" type="ORF">KSP9073_01508</name>
</gene>
<evidence type="ECO:0000313" key="4">
    <source>
        <dbReference type="Proteomes" id="UP000244934"/>
    </source>
</evidence>
<dbReference type="InterPro" id="IPR005519">
    <property type="entry name" value="Acid_phosphat_B-like"/>
</dbReference>
<dbReference type="InterPro" id="IPR023214">
    <property type="entry name" value="HAD_sf"/>
</dbReference>
<keyword evidence="1 2" id="KW-0732">Signal</keyword>
<name>A0A2R8CKU2_9GAMM</name>
<dbReference type="PROSITE" id="PS51257">
    <property type="entry name" value="PROKAR_LIPOPROTEIN"/>
    <property type="match status" value="1"/>
</dbReference>
<dbReference type="InterPro" id="IPR036412">
    <property type="entry name" value="HAD-like_sf"/>
</dbReference>
<dbReference type="RefSeq" id="WP_108842340.1">
    <property type="nucleotide sequence ID" value="NZ_ONZI01000002.1"/>
</dbReference>
<reference evidence="4" key="1">
    <citation type="submission" date="2018-03" db="EMBL/GenBank/DDBJ databases">
        <authorList>
            <person name="Navarro De La Torre S."/>
        </authorList>
    </citation>
    <scope>NUCLEOTIDE SEQUENCE [LARGE SCALE GENOMIC DNA]</scope>
    <source>
        <strain evidence="4">EAod3</strain>
    </source>
</reference>
<evidence type="ECO:0000313" key="3">
    <source>
        <dbReference type="EMBL" id="SPJ33499.1"/>
    </source>
</evidence>
<dbReference type="NCBIfam" id="TIGR01533">
    <property type="entry name" value="lipo_e_P4"/>
    <property type="match status" value="1"/>
</dbReference>
<dbReference type="EMBL" id="ONZI01000002">
    <property type="protein sequence ID" value="SPJ33499.1"/>
    <property type="molecule type" value="Genomic_DNA"/>
</dbReference>
<sequence length="262" mass="29335">MRRLNHRYLPVSALVAACITLSSVAQAGAPATPDKALANCPVAAYTMGLRYQQQSAEIRALQRQSWALATYRLKDILSEPQEGKPLAIITDLDETVIDNSALLVRDLNACHDYTSWDTWGGWEKEGEPTLIPGARAFLDYASDHDVAIYYISDRLEENHTHTMETLKALGLPQVDREHVLLLGPPKQARRASVEKDHRVVMQLGDTLHDFSEDFAKKSLNDEYQAVQDNAERFGTDWIVLPNATYGSWSDATLDSWDKPLTP</sequence>
<dbReference type="SFLD" id="SFLDS00003">
    <property type="entry name" value="Haloacid_Dehalogenase"/>
    <property type="match status" value="1"/>
</dbReference>
<dbReference type="Gene3D" id="3.40.50.1000">
    <property type="entry name" value="HAD superfamily/HAD-like"/>
    <property type="match status" value="1"/>
</dbReference>
<keyword evidence="4" id="KW-1185">Reference proteome</keyword>
<organism evidence="3 4">
    <name type="scientific">Kushneria phyllosphaerae</name>
    <dbReference type="NCBI Taxonomy" id="2100822"/>
    <lineage>
        <taxon>Bacteria</taxon>
        <taxon>Pseudomonadati</taxon>
        <taxon>Pseudomonadota</taxon>
        <taxon>Gammaproteobacteria</taxon>
        <taxon>Oceanospirillales</taxon>
        <taxon>Halomonadaceae</taxon>
        <taxon>Kushneria</taxon>
    </lineage>
</organism>